<keyword evidence="15" id="KW-1185">Reference proteome</keyword>
<feature type="signal peptide" evidence="12">
    <location>
        <begin position="1"/>
        <end position="24"/>
    </location>
</feature>
<dbReference type="Pfam" id="PF18962">
    <property type="entry name" value="Por_Secre_tail"/>
    <property type="match status" value="1"/>
</dbReference>
<dbReference type="Gene3D" id="3.20.20.80">
    <property type="entry name" value="Glycosidases"/>
    <property type="match status" value="1"/>
</dbReference>
<dbReference type="OrthoDB" id="7061696at2"/>
<comment type="catalytic activity">
    <reaction evidence="1">
        <text>Endohydrolysis of (1-&gt;4)-beta-D-xylosidic linkages in xylans.</text>
        <dbReference type="EC" id="3.2.1.8"/>
    </reaction>
</comment>
<gene>
    <name evidence="14" type="ordered locus">Halhy_4207</name>
</gene>
<dbReference type="InterPro" id="IPR003305">
    <property type="entry name" value="CenC_carb-bd"/>
</dbReference>
<dbReference type="InterPro" id="IPR026444">
    <property type="entry name" value="Secre_tail"/>
</dbReference>
<organism evidence="14 15">
    <name type="scientific">Haliscomenobacter hydrossis (strain ATCC 27775 / DSM 1100 / LMG 10767 / O)</name>
    <dbReference type="NCBI Taxonomy" id="760192"/>
    <lineage>
        <taxon>Bacteria</taxon>
        <taxon>Pseudomonadati</taxon>
        <taxon>Bacteroidota</taxon>
        <taxon>Saprospiria</taxon>
        <taxon>Saprospirales</taxon>
        <taxon>Haliscomenobacteraceae</taxon>
        <taxon>Haliscomenobacter</taxon>
    </lineage>
</organism>
<keyword evidence="9 14" id="KW-0326">Glycosidase</keyword>
<evidence type="ECO:0000256" key="1">
    <source>
        <dbReference type="ARBA" id="ARBA00000681"/>
    </source>
</evidence>
<keyword evidence="7 14" id="KW-0378">Hydrolase</keyword>
<dbReference type="InterPro" id="IPR001000">
    <property type="entry name" value="GH10_dom"/>
</dbReference>
<dbReference type="SUPFAM" id="SSF49785">
    <property type="entry name" value="Galactose-binding domain-like"/>
    <property type="match status" value="3"/>
</dbReference>
<evidence type="ECO:0000256" key="10">
    <source>
        <dbReference type="ARBA" id="ARBA00023326"/>
    </source>
</evidence>
<dbReference type="KEGG" id="hhy:Halhy_4207"/>
<dbReference type="Pfam" id="PF02018">
    <property type="entry name" value="CBM_4_9"/>
    <property type="match status" value="3"/>
</dbReference>
<dbReference type="InterPro" id="IPR031158">
    <property type="entry name" value="GH10_AS"/>
</dbReference>
<evidence type="ECO:0000256" key="3">
    <source>
        <dbReference type="ARBA" id="ARBA00012590"/>
    </source>
</evidence>
<dbReference type="PROSITE" id="PS51760">
    <property type="entry name" value="GH10_2"/>
    <property type="match status" value="1"/>
</dbReference>
<feature type="active site" description="Nucleophile" evidence="11">
    <location>
        <position position="746"/>
    </location>
</feature>
<dbReference type="RefSeq" id="WP_013766590.1">
    <property type="nucleotide sequence ID" value="NC_015510.1"/>
</dbReference>
<dbReference type="GO" id="GO:0045493">
    <property type="term" value="P:xylan catabolic process"/>
    <property type="evidence" value="ECO:0007669"/>
    <property type="project" value="UniProtKB-KW"/>
</dbReference>
<evidence type="ECO:0000256" key="7">
    <source>
        <dbReference type="ARBA" id="ARBA00022801"/>
    </source>
</evidence>
<dbReference type="SUPFAM" id="SSF51445">
    <property type="entry name" value="(Trans)glycosidases"/>
    <property type="match status" value="1"/>
</dbReference>
<keyword evidence="4" id="KW-0858">Xylan degradation</keyword>
<reference evidence="14 15" key="1">
    <citation type="journal article" date="2011" name="Stand. Genomic Sci.">
        <title>Complete genome sequence of Haliscomenobacter hydrossis type strain (O).</title>
        <authorList>
            <consortium name="US DOE Joint Genome Institute (JGI-PGF)"/>
            <person name="Daligault H."/>
            <person name="Lapidus A."/>
            <person name="Zeytun A."/>
            <person name="Nolan M."/>
            <person name="Lucas S."/>
            <person name="Del Rio T.G."/>
            <person name="Tice H."/>
            <person name="Cheng J.F."/>
            <person name="Tapia R."/>
            <person name="Han C."/>
            <person name="Goodwin L."/>
            <person name="Pitluck S."/>
            <person name="Liolios K."/>
            <person name="Pagani I."/>
            <person name="Ivanova N."/>
            <person name="Huntemann M."/>
            <person name="Mavromatis K."/>
            <person name="Mikhailova N."/>
            <person name="Pati A."/>
            <person name="Chen A."/>
            <person name="Palaniappan K."/>
            <person name="Land M."/>
            <person name="Hauser L."/>
            <person name="Brambilla E.M."/>
            <person name="Rohde M."/>
            <person name="Verbarg S."/>
            <person name="Goker M."/>
            <person name="Bristow J."/>
            <person name="Eisen J.A."/>
            <person name="Markowitz V."/>
            <person name="Hugenholtz P."/>
            <person name="Kyrpides N.C."/>
            <person name="Klenk H.P."/>
            <person name="Woyke T."/>
        </authorList>
    </citation>
    <scope>NUCLEOTIDE SEQUENCE [LARGE SCALE GENOMIC DNA]</scope>
    <source>
        <strain evidence="15">ATCC 27775 / DSM 1100 / LMG 10767 / O</strain>
    </source>
</reference>
<dbReference type="EMBL" id="CP002691">
    <property type="protein sequence ID" value="AEE52052.1"/>
    <property type="molecule type" value="Genomic_DNA"/>
</dbReference>
<dbReference type="SMART" id="SM00633">
    <property type="entry name" value="Glyco_10"/>
    <property type="match status" value="1"/>
</dbReference>
<dbReference type="PANTHER" id="PTHR31490:SF88">
    <property type="entry name" value="BETA-XYLANASE"/>
    <property type="match status" value="1"/>
</dbReference>
<dbReference type="InterPro" id="IPR044846">
    <property type="entry name" value="GH10"/>
</dbReference>
<evidence type="ECO:0000256" key="9">
    <source>
        <dbReference type="ARBA" id="ARBA00023295"/>
    </source>
</evidence>
<evidence type="ECO:0000313" key="14">
    <source>
        <dbReference type="EMBL" id="AEE52052.1"/>
    </source>
</evidence>
<protein>
    <recommendedName>
        <fullName evidence="3">endo-1,4-beta-xylanase</fullName>
        <ecNumber evidence="3">3.2.1.8</ecNumber>
    </recommendedName>
</protein>
<evidence type="ECO:0000313" key="15">
    <source>
        <dbReference type="Proteomes" id="UP000008461"/>
    </source>
</evidence>
<evidence type="ECO:0000256" key="11">
    <source>
        <dbReference type="PROSITE-ProRule" id="PRU10061"/>
    </source>
</evidence>
<feature type="domain" description="GH10" evidence="13">
    <location>
        <begin position="512"/>
        <end position="830"/>
    </location>
</feature>
<dbReference type="InterPro" id="IPR008979">
    <property type="entry name" value="Galactose-bd-like_sf"/>
</dbReference>
<dbReference type="EC" id="3.2.1.8" evidence="3"/>
<name>F4L5U2_HALH1</name>
<keyword evidence="10" id="KW-0624">Polysaccharide degradation</keyword>
<feature type="chain" id="PRO_5003316491" description="endo-1,4-beta-xylanase" evidence="12">
    <location>
        <begin position="25"/>
        <end position="924"/>
    </location>
</feature>
<dbReference type="PROSITE" id="PS00591">
    <property type="entry name" value="GH10_1"/>
    <property type="match status" value="1"/>
</dbReference>
<keyword evidence="6" id="KW-0677">Repeat</keyword>
<dbReference type="InterPro" id="IPR017853">
    <property type="entry name" value="GH"/>
</dbReference>
<proteinExistence type="inferred from homology"/>
<evidence type="ECO:0000259" key="13">
    <source>
        <dbReference type="PROSITE" id="PS51760"/>
    </source>
</evidence>
<sequence>MKQLTKNHWLASCFCLLTSYAVVAQNLIPNPGFEAGTGKTFTNWSIFNEISGTFSEAVANGEFRSGSRALKGQVTQAGQPWHLQLASDPIPTQSGEEYTFSIWVKGANAGTLIRFSTQPNALYSVDYTVSTEWTQLTWTFTANEAMTRIVLDIGAQVNTYYLDDMSLRGPAGGAANCQLLDNGDFEMYNPSDSTFTGWAYFNQNGGSSFGVATGDNAYDGNAALRAVNAGGIPRWGLQVGTPAFPTVNGQTYTLNMWIKARVANANFIQFSTRDGNAANEGQYTNSATRISGDWTLVSYTFTAISDETVITLNLGDETANTYYIDDICVVYPETTDNCLPLNNNGFETYDTGSNTFSGWSYYNQSNGSSFGVTMDTAKVYSGSKALVARTATNTLSYQLQMASPSFYTLSGGTYRFKIWIKADSANVNTIQFSLRNAASPFNSETQYTTSASRIGNEWMQVTYEFKAFSPRSLVTLNLGGAVANTYYIDEVCLEVVCGTSYAAPETQVPIATGKPKFLGNVYAGHALPDFEKYFNQVTPENSGKWASVEVQRDSFNWAALDQARQFAKAQNFPFRFHVMVWGAQQPTWLENLPQAEQVAEIKEWFAAVSTRYSGENAPEYLEVVNEPLNQPPFYKAALSSLNAELNTEAGEYDWIVNAFKLAKQYFSAETQLMINEYGIENTPSLNSRYADIIRLLKTDDLIDVVGMQGHTFSTKKYGGTYAGLNNNLRSNLDNIAQLGLPIQITELDIEGDMYFDANGEPQDGGTTAQKDSFQLAEYQRIFDIYWNHPSVIGITLWGWRPGLWQNDAAAYLLDPCTGQERPALQWLNTAIRASSPPVNIPTSLKEIESAIPLRVYPTVVQNELTIEGLAQNRGLVQVFDLQGRLVKSIAHPLNDDRITVNVGALPRGLYVIRAGRAVQKIIKQ</sequence>
<dbReference type="Pfam" id="PF00331">
    <property type="entry name" value="Glyco_hydro_10"/>
    <property type="match status" value="1"/>
</dbReference>
<dbReference type="Gene3D" id="2.60.120.260">
    <property type="entry name" value="Galactose-binding domain-like"/>
    <property type="match status" value="3"/>
</dbReference>
<accession>F4L5U2</accession>
<comment type="similarity">
    <text evidence="2">Belongs to the glycosyl hydrolase 10 (cellulase F) family.</text>
</comment>
<evidence type="ECO:0000256" key="8">
    <source>
        <dbReference type="ARBA" id="ARBA00023277"/>
    </source>
</evidence>
<dbReference type="HOGENOM" id="CLU_343840_0_0_10"/>
<dbReference type="Proteomes" id="UP000008461">
    <property type="component" value="Chromosome"/>
</dbReference>
<dbReference type="AlphaFoldDB" id="F4L5U2"/>
<evidence type="ECO:0000256" key="4">
    <source>
        <dbReference type="ARBA" id="ARBA00022651"/>
    </source>
</evidence>
<keyword evidence="5 12" id="KW-0732">Signal</keyword>
<dbReference type="eggNOG" id="COG3693">
    <property type="taxonomic scope" value="Bacteria"/>
</dbReference>
<dbReference type="GO" id="GO:0031176">
    <property type="term" value="F:endo-1,4-beta-xylanase activity"/>
    <property type="evidence" value="ECO:0007669"/>
    <property type="project" value="UniProtKB-EC"/>
</dbReference>
<dbReference type="STRING" id="760192.Halhy_4207"/>
<reference key="2">
    <citation type="submission" date="2011-04" db="EMBL/GenBank/DDBJ databases">
        <title>Complete sequence of chromosome of Haliscomenobacter hydrossis DSM 1100.</title>
        <authorList>
            <consortium name="US DOE Joint Genome Institute (JGI-PGF)"/>
            <person name="Lucas S."/>
            <person name="Han J."/>
            <person name="Lapidus A."/>
            <person name="Bruce D."/>
            <person name="Goodwin L."/>
            <person name="Pitluck S."/>
            <person name="Peters L."/>
            <person name="Kyrpides N."/>
            <person name="Mavromatis K."/>
            <person name="Ivanova N."/>
            <person name="Ovchinnikova G."/>
            <person name="Pagani I."/>
            <person name="Daligault H."/>
            <person name="Detter J.C."/>
            <person name="Han C."/>
            <person name="Land M."/>
            <person name="Hauser L."/>
            <person name="Markowitz V."/>
            <person name="Cheng J.-F."/>
            <person name="Hugenholtz P."/>
            <person name="Woyke T."/>
            <person name="Wu D."/>
            <person name="Verbarg S."/>
            <person name="Frueling A."/>
            <person name="Brambilla E."/>
            <person name="Klenk H.-P."/>
            <person name="Eisen J.A."/>
        </authorList>
    </citation>
    <scope>NUCLEOTIDE SEQUENCE</scope>
    <source>
        <strain>DSM 1100</strain>
    </source>
</reference>
<dbReference type="NCBIfam" id="TIGR04183">
    <property type="entry name" value="Por_Secre_tail"/>
    <property type="match status" value="1"/>
</dbReference>
<evidence type="ECO:0000256" key="5">
    <source>
        <dbReference type="ARBA" id="ARBA00022729"/>
    </source>
</evidence>
<evidence type="ECO:0000256" key="12">
    <source>
        <dbReference type="SAM" id="SignalP"/>
    </source>
</evidence>
<evidence type="ECO:0000256" key="6">
    <source>
        <dbReference type="ARBA" id="ARBA00022737"/>
    </source>
</evidence>
<keyword evidence="8" id="KW-0119">Carbohydrate metabolism</keyword>
<dbReference type="PANTHER" id="PTHR31490">
    <property type="entry name" value="GLYCOSYL HYDROLASE"/>
    <property type="match status" value="1"/>
</dbReference>
<evidence type="ECO:0000256" key="2">
    <source>
        <dbReference type="ARBA" id="ARBA00007495"/>
    </source>
</evidence>